<dbReference type="PROSITE" id="PS50977">
    <property type="entry name" value="HTH_TETR_2"/>
    <property type="match status" value="1"/>
</dbReference>
<gene>
    <name evidence="4" type="ORF">SAMN04488540_1217</name>
</gene>
<organism evidence="4 5">
    <name type="scientific">Ferrimonas sediminum</name>
    <dbReference type="NCBI Taxonomy" id="718193"/>
    <lineage>
        <taxon>Bacteria</taxon>
        <taxon>Pseudomonadati</taxon>
        <taxon>Pseudomonadota</taxon>
        <taxon>Gammaproteobacteria</taxon>
        <taxon>Alteromonadales</taxon>
        <taxon>Ferrimonadaceae</taxon>
        <taxon>Ferrimonas</taxon>
    </lineage>
</organism>
<dbReference type="OrthoDB" id="63332at2"/>
<proteinExistence type="predicted"/>
<protein>
    <submittedName>
        <fullName evidence="4">Regulatory protein, tetR family</fullName>
    </submittedName>
</protein>
<dbReference type="AlphaFoldDB" id="A0A1G8ZTP0"/>
<dbReference type="GO" id="GO:0003677">
    <property type="term" value="F:DNA binding"/>
    <property type="evidence" value="ECO:0007669"/>
    <property type="project" value="UniProtKB-UniRule"/>
</dbReference>
<evidence type="ECO:0000313" key="4">
    <source>
        <dbReference type="EMBL" id="SDK18489.1"/>
    </source>
</evidence>
<feature type="DNA-binding region" description="H-T-H motif" evidence="2">
    <location>
        <begin position="28"/>
        <end position="47"/>
    </location>
</feature>
<dbReference type="RefSeq" id="WP_090367860.1">
    <property type="nucleotide sequence ID" value="NZ_FNEM01000021.1"/>
</dbReference>
<dbReference type="SUPFAM" id="SSF46689">
    <property type="entry name" value="Homeodomain-like"/>
    <property type="match status" value="1"/>
</dbReference>
<evidence type="ECO:0000313" key="5">
    <source>
        <dbReference type="Proteomes" id="UP000199527"/>
    </source>
</evidence>
<dbReference type="Gene3D" id="1.10.357.10">
    <property type="entry name" value="Tetracycline Repressor, domain 2"/>
    <property type="match status" value="1"/>
</dbReference>
<name>A0A1G8ZTP0_9GAMM</name>
<sequence length="236" mass="26996">MENDNARKLKVAKIALGMIRECGYLQFTMNDLSKAANVSPGTLYRTFPSKDDLLVYLFGSVVGSLRASLRMFDRMDLSEREKVICRICYQYYIRSYNTDLSSLDLIGTNAAIFNQASQETKNRFKEIFDETIQWQAANFTNLVLTGKLICSEEDLKKTIKRLIVISRGGMVIANHIFIEKEMYQIEDLMEFCDLVLDQLTWAGNEGRCDFRLILLAMRTVRDKSASGHSSQFPFAS</sequence>
<evidence type="ECO:0000259" key="3">
    <source>
        <dbReference type="PROSITE" id="PS50977"/>
    </source>
</evidence>
<keyword evidence="1 2" id="KW-0238">DNA-binding</keyword>
<dbReference type="Pfam" id="PF00440">
    <property type="entry name" value="TetR_N"/>
    <property type="match status" value="1"/>
</dbReference>
<evidence type="ECO:0000256" key="2">
    <source>
        <dbReference type="PROSITE-ProRule" id="PRU00335"/>
    </source>
</evidence>
<dbReference type="Proteomes" id="UP000199527">
    <property type="component" value="Unassembled WGS sequence"/>
</dbReference>
<feature type="domain" description="HTH tetR-type" evidence="3">
    <location>
        <begin position="5"/>
        <end position="65"/>
    </location>
</feature>
<reference evidence="5" key="1">
    <citation type="submission" date="2016-10" db="EMBL/GenBank/DDBJ databases">
        <authorList>
            <person name="Varghese N."/>
            <person name="Submissions S."/>
        </authorList>
    </citation>
    <scope>NUCLEOTIDE SEQUENCE [LARGE SCALE GENOMIC DNA]</scope>
    <source>
        <strain evidence="5">DSM 23317</strain>
    </source>
</reference>
<keyword evidence="5" id="KW-1185">Reference proteome</keyword>
<dbReference type="InterPro" id="IPR009057">
    <property type="entry name" value="Homeodomain-like_sf"/>
</dbReference>
<dbReference type="InterPro" id="IPR001647">
    <property type="entry name" value="HTH_TetR"/>
</dbReference>
<evidence type="ECO:0000256" key="1">
    <source>
        <dbReference type="ARBA" id="ARBA00023125"/>
    </source>
</evidence>
<dbReference type="EMBL" id="FNEM01000021">
    <property type="protein sequence ID" value="SDK18489.1"/>
    <property type="molecule type" value="Genomic_DNA"/>
</dbReference>
<dbReference type="PRINTS" id="PR00455">
    <property type="entry name" value="HTHTETR"/>
</dbReference>
<accession>A0A1G8ZTP0</accession>